<keyword evidence="2 5" id="KW-0689">Ribosomal protein</keyword>
<dbReference type="InterPro" id="IPR038584">
    <property type="entry name" value="Ribosomal_bL33_sf"/>
</dbReference>
<dbReference type="EMBL" id="PFMI01000037">
    <property type="protein sequence ID" value="PIZ00836.1"/>
    <property type="molecule type" value="Genomic_DNA"/>
</dbReference>
<evidence type="ECO:0000256" key="4">
    <source>
        <dbReference type="ARBA" id="ARBA00035176"/>
    </source>
</evidence>
<evidence type="ECO:0000256" key="2">
    <source>
        <dbReference type="ARBA" id="ARBA00022980"/>
    </source>
</evidence>
<dbReference type="Proteomes" id="UP000229371">
    <property type="component" value="Unassembled WGS sequence"/>
</dbReference>
<evidence type="ECO:0000256" key="5">
    <source>
        <dbReference type="HAMAP-Rule" id="MF_00294"/>
    </source>
</evidence>
<evidence type="ECO:0000313" key="6">
    <source>
        <dbReference type="EMBL" id="PIZ00836.1"/>
    </source>
</evidence>
<evidence type="ECO:0000256" key="3">
    <source>
        <dbReference type="ARBA" id="ARBA00023274"/>
    </source>
</evidence>
<gene>
    <name evidence="5 6" type="primary">rpmG</name>
    <name evidence="6" type="ORF">COY61_01435</name>
</gene>
<dbReference type="InterPro" id="IPR011332">
    <property type="entry name" value="Ribosomal_zn-bd"/>
</dbReference>
<dbReference type="GO" id="GO:0005737">
    <property type="term" value="C:cytoplasm"/>
    <property type="evidence" value="ECO:0007669"/>
    <property type="project" value="UniProtKB-ARBA"/>
</dbReference>
<reference evidence="7" key="1">
    <citation type="submission" date="2017-09" db="EMBL/GenBank/DDBJ databases">
        <title>Depth-based differentiation of microbial function through sediment-hosted aquifers and enrichment of novel symbionts in the deep terrestrial subsurface.</title>
        <authorList>
            <person name="Probst A.J."/>
            <person name="Ladd B."/>
            <person name="Jarett J.K."/>
            <person name="Geller-Mcgrath D.E."/>
            <person name="Sieber C.M.K."/>
            <person name="Emerson J.B."/>
            <person name="Anantharaman K."/>
            <person name="Thomas B.C."/>
            <person name="Malmstrom R."/>
            <person name="Stieglmeier M."/>
            <person name="Klingl A."/>
            <person name="Woyke T."/>
            <person name="Ryan C.M."/>
            <person name="Banfield J.F."/>
        </authorList>
    </citation>
    <scope>NUCLEOTIDE SEQUENCE [LARGE SCALE GENOMIC DNA]</scope>
</reference>
<dbReference type="AlphaFoldDB" id="A0A2M7RNZ9"/>
<dbReference type="SUPFAM" id="SSF57829">
    <property type="entry name" value="Zn-binding ribosomal proteins"/>
    <property type="match status" value="1"/>
</dbReference>
<dbReference type="Pfam" id="PF00471">
    <property type="entry name" value="Ribosomal_L33"/>
    <property type="match status" value="1"/>
</dbReference>
<keyword evidence="3 5" id="KW-0687">Ribonucleoprotein</keyword>
<accession>A0A2M7RNZ9</accession>
<dbReference type="GO" id="GO:0005840">
    <property type="term" value="C:ribosome"/>
    <property type="evidence" value="ECO:0007669"/>
    <property type="project" value="UniProtKB-KW"/>
</dbReference>
<comment type="similarity">
    <text evidence="1 5">Belongs to the bacterial ribosomal protein bL33 family.</text>
</comment>
<organism evidence="6 7">
    <name type="scientific">bacterium (Candidatus Gribaldobacteria) CG_4_10_14_0_8_um_filter_33_9</name>
    <dbReference type="NCBI Taxonomy" id="2014266"/>
    <lineage>
        <taxon>Bacteria</taxon>
        <taxon>Candidatus Gribaldobacteria</taxon>
    </lineage>
</organism>
<evidence type="ECO:0000256" key="1">
    <source>
        <dbReference type="ARBA" id="ARBA00007596"/>
    </source>
</evidence>
<protein>
    <recommendedName>
        <fullName evidence="4 5">Large ribosomal subunit protein bL33</fullName>
    </recommendedName>
</protein>
<dbReference type="GO" id="GO:0003735">
    <property type="term" value="F:structural constituent of ribosome"/>
    <property type="evidence" value="ECO:0007669"/>
    <property type="project" value="InterPro"/>
</dbReference>
<dbReference type="NCBIfam" id="TIGR01023">
    <property type="entry name" value="rpmG_bact"/>
    <property type="match status" value="1"/>
</dbReference>
<dbReference type="Gene3D" id="2.20.28.120">
    <property type="entry name" value="Ribosomal protein L33"/>
    <property type="match status" value="1"/>
</dbReference>
<dbReference type="NCBIfam" id="NF001764">
    <property type="entry name" value="PRK00504.1"/>
    <property type="match status" value="1"/>
</dbReference>
<dbReference type="GO" id="GO:0006412">
    <property type="term" value="P:translation"/>
    <property type="evidence" value="ECO:0007669"/>
    <property type="project" value="UniProtKB-UniRule"/>
</dbReference>
<dbReference type="InterPro" id="IPR001705">
    <property type="entry name" value="Ribosomal_bL33"/>
</dbReference>
<dbReference type="GO" id="GO:1990904">
    <property type="term" value="C:ribonucleoprotein complex"/>
    <property type="evidence" value="ECO:0007669"/>
    <property type="project" value="UniProtKB-KW"/>
</dbReference>
<sequence length="55" mass="6512">MAKIKKRKPFIKLLCSECKSINYYAHKSKNMEGKLGLKKFCKFCAKHILHKEIKK</sequence>
<comment type="caution">
    <text evidence="6">The sequence shown here is derived from an EMBL/GenBank/DDBJ whole genome shotgun (WGS) entry which is preliminary data.</text>
</comment>
<dbReference type="HAMAP" id="MF_00294">
    <property type="entry name" value="Ribosomal_bL33"/>
    <property type="match status" value="1"/>
</dbReference>
<name>A0A2M7RNZ9_9BACT</name>
<evidence type="ECO:0000313" key="7">
    <source>
        <dbReference type="Proteomes" id="UP000229371"/>
    </source>
</evidence>
<proteinExistence type="inferred from homology"/>